<comment type="caution">
    <text evidence="1">The sequence shown here is derived from an EMBL/GenBank/DDBJ whole genome shotgun (WGS) entry which is preliminary data.</text>
</comment>
<dbReference type="AlphaFoldDB" id="X0W7Y8"/>
<name>X0W7Y8_9ZZZZ</name>
<organism evidence="1">
    <name type="scientific">marine sediment metagenome</name>
    <dbReference type="NCBI Taxonomy" id="412755"/>
    <lineage>
        <taxon>unclassified sequences</taxon>
        <taxon>metagenomes</taxon>
        <taxon>ecological metagenomes</taxon>
    </lineage>
</organism>
<proteinExistence type="predicted"/>
<evidence type="ECO:0000313" key="1">
    <source>
        <dbReference type="EMBL" id="GAG26705.1"/>
    </source>
</evidence>
<protein>
    <submittedName>
        <fullName evidence="1">Uncharacterized protein</fullName>
    </submittedName>
</protein>
<sequence length="84" mass="9582">MIADKAYKTASLTKGDATFLFVWTEDNDYMTVVKYLRGKRTLFQYRVKALARSQWDRLVAVGYFRGPDRAVTAEGVSSIPRVLT</sequence>
<dbReference type="EMBL" id="BARS01034860">
    <property type="protein sequence ID" value="GAG26705.1"/>
    <property type="molecule type" value="Genomic_DNA"/>
</dbReference>
<gene>
    <name evidence="1" type="ORF">S01H1_53805</name>
</gene>
<accession>X0W7Y8</accession>
<reference evidence="1" key="1">
    <citation type="journal article" date="2014" name="Front. Microbiol.">
        <title>High frequency of phylogenetically diverse reductive dehalogenase-homologous genes in deep subseafloor sedimentary metagenomes.</title>
        <authorList>
            <person name="Kawai M."/>
            <person name="Futagami T."/>
            <person name="Toyoda A."/>
            <person name="Takaki Y."/>
            <person name="Nishi S."/>
            <person name="Hori S."/>
            <person name="Arai W."/>
            <person name="Tsubouchi T."/>
            <person name="Morono Y."/>
            <person name="Uchiyama I."/>
            <person name="Ito T."/>
            <person name="Fujiyama A."/>
            <person name="Inagaki F."/>
            <person name="Takami H."/>
        </authorList>
    </citation>
    <scope>NUCLEOTIDE SEQUENCE</scope>
    <source>
        <strain evidence="1">Expedition CK06-06</strain>
    </source>
</reference>